<accession>A0ABR9K9S2</accession>
<comment type="caution">
    <text evidence="2">The sequence shown here is derived from an EMBL/GenBank/DDBJ whole genome shotgun (WGS) entry which is preliminary data.</text>
</comment>
<protein>
    <submittedName>
        <fullName evidence="2">Uncharacterized protein</fullName>
    </submittedName>
</protein>
<evidence type="ECO:0000313" key="3">
    <source>
        <dbReference type="Proteomes" id="UP000661607"/>
    </source>
</evidence>
<dbReference type="RefSeq" id="WP_192773971.1">
    <property type="nucleotide sequence ID" value="NZ_BAAASY010000003.1"/>
</dbReference>
<dbReference type="Proteomes" id="UP000661607">
    <property type="component" value="Unassembled WGS sequence"/>
</dbReference>
<gene>
    <name evidence="2" type="ORF">H4W81_001349</name>
</gene>
<keyword evidence="3" id="KW-1185">Reference proteome</keyword>
<dbReference type="EMBL" id="JADBEF010000001">
    <property type="protein sequence ID" value="MBE1558570.1"/>
    <property type="molecule type" value="Genomic_DNA"/>
</dbReference>
<organism evidence="2 3">
    <name type="scientific">Nonomuraea africana</name>
    <dbReference type="NCBI Taxonomy" id="46171"/>
    <lineage>
        <taxon>Bacteria</taxon>
        <taxon>Bacillati</taxon>
        <taxon>Actinomycetota</taxon>
        <taxon>Actinomycetes</taxon>
        <taxon>Streptosporangiales</taxon>
        <taxon>Streptosporangiaceae</taxon>
        <taxon>Nonomuraea</taxon>
    </lineage>
</organism>
<proteinExistence type="predicted"/>
<reference evidence="2 3" key="1">
    <citation type="submission" date="2020-10" db="EMBL/GenBank/DDBJ databases">
        <title>Sequencing the genomes of 1000 actinobacteria strains.</title>
        <authorList>
            <person name="Klenk H.-P."/>
        </authorList>
    </citation>
    <scope>NUCLEOTIDE SEQUENCE [LARGE SCALE GENOMIC DNA]</scope>
    <source>
        <strain evidence="2 3">DSM 43748</strain>
    </source>
</reference>
<evidence type="ECO:0000313" key="2">
    <source>
        <dbReference type="EMBL" id="MBE1558570.1"/>
    </source>
</evidence>
<feature type="region of interest" description="Disordered" evidence="1">
    <location>
        <begin position="122"/>
        <end position="155"/>
    </location>
</feature>
<evidence type="ECO:0000256" key="1">
    <source>
        <dbReference type="SAM" id="MobiDB-lite"/>
    </source>
</evidence>
<name>A0ABR9K9S2_9ACTN</name>
<sequence>MLPVLSVLLALPGCGAERICTLVGTPVGVSLAIDSPLAARVSAAELTACWNGSCTTARPPLHVADQVAMQTCDANGCRARLAPTDGKRGFGEVAGLPKAAVKVRVKLTGANGDTVLDESLTVTPQGRFPNGPDCGEGGPQAALRVSGEGRLSEVT</sequence>